<dbReference type="GO" id="GO:0016491">
    <property type="term" value="F:oxidoreductase activity"/>
    <property type="evidence" value="ECO:0007669"/>
    <property type="project" value="UniProtKB-KW"/>
</dbReference>
<dbReference type="Gene3D" id="3.40.50.720">
    <property type="entry name" value="NAD(P)-binding Rossmann-like Domain"/>
    <property type="match status" value="1"/>
</dbReference>
<organism evidence="3 4">
    <name type="scientific">Neonectria ditissima</name>
    <dbReference type="NCBI Taxonomy" id="78410"/>
    <lineage>
        <taxon>Eukaryota</taxon>
        <taxon>Fungi</taxon>
        <taxon>Dikarya</taxon>
        <taxon>Ascomycota</taxon>
        <taxon>Pezizomycotina</taxon>
        <taxon>Sordariomycetes</taxon>
        <taxon>Hypocreomycetidae</taxon>
        <taxon>Hypocreales</taxon>
        <taxon>Nectriaceae</taxon>
        <taxon>Neonectria</taxon>
    </lineage>
</organism>
<sequence length="308" mass="32615">MSTSYCGFNPDEDLPDLSGKVILITGGTRGVGKTALLHLAKHAPAHIYFTGRSQATADAVLAAVPPSVKATFLECDLGSLASIRAAAERFTSPRLDVFVANAGVMAVDGLTADGYEVQFGTNHVGNAALLLRLLPVMRRTAAQPGSDVRFVALTSTGYRGHPGEGVRFATLRTPQEDMPMGTWGRYGQSKLANVVFARELARREPAVACLVVHPGVVRTELVTELSFWKRALVHVTNPMGLMTPEQGGCNTAWAAAAPGARAEAAKGKAAFFEPVGKANAGDAACWDEKLAKELWEWTVKEVGVNGDG</sequence>
<dbReference type="PRINTS" id="PR00081">
    <property type="entry name" value="GDHRDH"/>
</dbReference>
<reference evidence="3 4" key="1">
    <citation type="submission" date="2015-09" db="EMBL/GenBank/DDBJ databases">
        <title>Draft genome of a European isolate of the apple canker pathogen Neonectria ditissima.</title>
        <authorList>
            <person name="Gomez-Cortecero A."/>
            <person name="Harrison R.J."/>
            <person name="Armitage A.D."/>
        </authorList>
    </citation>
    <scope>NUCLEOTIDE SEQUENCE [LARGE SCALE GENOMIC DNA]</scope>
    <source>
        <strain evidence="3 4">R09/05</strain>
    </source>
</reference>
<name>A0A0P7AV51_9HYPO</name>
<keyword evidence="4" id="KW-1185">Reference proteome</keyword>
<evidence type="ECO:0008006" key="5">
    <source>
        <dbReference type="Google" id="ProtNLM"/>
    </source>
</evidence>
<dbReference type="Proteomes" id="UP000050424">
    <property type="component" value="Unassembled WGS sequence"/>
</dbReference>
<dbReference type="PANTHER" id="PTHR24320">
    <property type="entry name" value="RETINOL DEHYDROGENASE"/>
    <property type="match status" value="1"/>
</dbReference>
<dbReference type="STRING" id="78410.A0A0P7AV51"/>
<dbReference type="InterPro" id="IPR036291">
    <property type="entry name" value="NAD(P)-bd_dom_sf"/>
</dbReference>
<proteinExistence type="inferred from homology"/>
<protein>
    <recommendedName>
        <fullName evidence="5">Oxidoreductase</fullName>
    </recommendedName>
</protein>
<comment type="caution">
    <text evidence="3">The sequence shown here is derived from an EMBL/GenBank/DDBJ whole genome shotgun (WGS) entry which is preliminary data.</text>
</comment>
<dbReference type="Pfam" id="PF00106">
    <property type="entry name" value="adh_short"/>
    <property type="match status" value="1"/>
</dbReference>
<dbReference type="EMBL" id="LKCW01000172">
    <property type="protein sequence ID" value="KPM37263.1"/>
    <property type="molecule type" value="Genomic_DNA"/>
</dbReference>
<gene>
    <name evidence="3" type="ORF">AK830_g9323</name>
</gene>
<evidence type="ECO:0000256" key="1">
    <source>
        <dbReference type="ARBA" id="ARBA00006484"/>
    </source>
</evidence>
<dbReference type="OrthoDB" id="191139at2759"/>
<dbReference type="PANTHER" id="PTHR24320:SF154">
    <property type="entry name" value="OXIDOREDUCTASE, SHORT-CHAIN DEHYDROGENASE_REDUCTASE FAMILY (AFU_ORTHOLOGUE AFUA_2G04560)"/>
    <property type="match status" value="1"/>
</dbReference>
<evidence type="ECO:0000313" key="4">
    <source>
        <dbReference type="Proteomes" id="UP000050424"/>
    </source>
</evidence>
<evidence type="ECO:0000313" key="3">
    <source>
        <dbReference type="EMBL" id="KPM37263.1"/>
    </source>
</evidence>
<accession>A0A0P7AV51</accession>
<dbReference type="SUPFAM" id="SSF51735">
    <property type="entry name" value="NAD(P)-binding Rossmann-fold domains"/>
    <property type="match status" value="1"/>
</dbReference>
<dbReference type="AlphaFoldDB" id="A0A0P7AV51"/>
<evidence type="ECO:0000256" key="2">
    <source>
        <dbReference type="ARBA" id="ARBA00023002"/>
    </source>
</evidence>
<keyword evidence="2" id="KW-0560">Oxidoreductase</keyword>
<comment type="similarity">
    <text evidence="1">Belongs to the short-chain dehydrogenases/reductases (SDR) family.</text>
</comment>
<dbReference type="InterPro" id="IPR002347">
    <property type="entry name" value="SDR_fam"/>
</dbReference>